<dbReference type="PANTHER" id="PTHR40841">
    <property type="entry name" value="SIDEROPHORE TRIACETYLFUSARININE C ESTERASE"/>
    <property type="match status" value="1"/>
</dbReference>
<organism evidence="3 4">
    <name type="scientific">Roseomonas populi</name>
    <dbReference type="NCBI Taxonomy" id="3121582"/>
    <lineage>
        <taxon>Bacteria</taxon>
        <taxon>Pseudomonadati</taxon>
        <taxon>Pseudomonadota</taxon>
        <taxon>Alphaproteobacteria</taxon>
        <taxon>Acetobacterales</taxon>
        <taxon>Roseomonadaceae</taxon>
        <taxon>Roseomonas</taxon>
    </lineage>
</organism>
<proteinExistence type="inferred from homology"/>
<dbReference type="InterPro" id="IPR000801">
    <property type="entry name" value="Esterase-like"/>
</dbReference>
<keyword evidence="2 3" id="KW-0378">Hydrolase</keyword>
<evidence type="ECO:0000256" key="1">
    <source>
        <dbReference type="ARBA" id="ARBA00005622"/>
    </source>
</evidence>
<keyword evidence="4" id="KW-1185">Reference proteome</keyword>
<comment type="similarity">
    <text evidence="1">Belongs to the esterase D family.</text>
</comment>
<dbReference type="EMBL" id="JANJOU010000010">
    <property type="protein sequence ID" value="MCR0983222.1"/>
    <property type="molecule type" value="Genomic_DNA"/>
</dbReference>
<dbReference type="GO" id="GO:0016787">
    <property type="term" value="F:hydrolase activity"/>
    <property type="evidence" value="ECO:0007669"/>
    <property type="project" value="UniProtKB-KW"/>
</dbReference>
<dbReference type="RefSeq" id="WP_257716887.1">
    <property type="nucleotide sequence ID" value="NZ_JANJOU010000010.1"/>
</dbReference>
<dbReference type="SUPFAM" id="SSF53474">
    <property type="entry name" value="alpha/beta-Hydrolases"/>
    <property type="match status" value="1"/>
</dbReference>
<gene>
    <name evidence="3" type="ORF">NRP21_14295</name>
</gene>
<name>A0ABT1X7V1_9PROT</name>
<reference evidence="3 4" key="1">
    <citation type="submission" date="2022-06" db="EMBL/GenBank/DDBJ databases">
        <title>Roseomonas CN29.</title>
        <authorList>
            <person name="Cheng Y."/>
            <person name="He X."/>
        </authorList>
    </citation>
    <scope>NUCLEOTIDE SEQUENCE [LARGE SCALE GENOMIC DNA]</scope>
    <source>
        <strain evidence="3 4">CN29</strain>
    </source>
</reference>
<evidence type="ECO:0000313" key="4">
    <source>
        <dbReference type="Proteomes" id="UP001524642"/>
    </source>
</evidence>
<comment type="caution">
    <text evidence="3">The sequence shown here is derived from an EMBL/GenBank/DDBJ whole genome shotgun (WGS) entry which is preliminary data.</text>
</comment>
<dbReference type="InterPro" id="IPR052558">
    <property type="entry name" value="Siderophore_Hydrolase_D"/>
</dbReference>
<accession>A0ABT1X7V1</accession>
<dbReference type="PANTHER" id="PTHR40841:SF2">
    <property type="entry name" value="SIDEROPHORE-DEGRADING ESTERASE (EUROFUNG)"/>
    <property type="match status" value="1"/>
</dbReference>
<protein>
    <submittedName>
        <fullName evidence="3">Alpha/beta hydrolase-fold protein</fullName>
    </submittedName>
</protein>
<dbReference type="Proteomes" id="UP001524642">
    <property type="component" value="Unassembled WGS sequence"/>
</dbReference>
<dbReference type="Gene3D" id="3.40.50.1820">
    <property type="entry name" value="alpha/beta hydrolase"/>
    <property type="match status" value="1"/>
</dbReference>
<sequence length="287" mass="29752">MIGAAPVAGPLQDEPVALPRSASWIMRAGEHPARLHRILLSWPEAPVPSGGYPVLFLADGGAAFPTAAEIARLRTGRGAKDVGPGLVVGLGHAGEGPYDRAARTRDYTPSFPAAPAGTGGADAFLDFILGDLLPELERRFPVDRARLALFGHSFGGLLALYAFLSRPGLFHRVAAASPSLWFAEGAPMEMARRFAAAPPPAGAGSSLLLTVGGLEEADDGTPRGPVRVARRMVTRARDLATILRGGGVSVDFTEFPGENHGSVLPAALSRAVPFALPPALPEAGAPQ</sequence>
<dbReference type="Pfam" id="PF00756">
    <property type="entry name" value="Esterase"/>
    <property type="match status" value="1"/>
</dbReference>
<evidence type="ECO:0000256" key="2">
    <source>
        <dbReference type="ARBA" id="ARBA00022801"/>
    </source>
</evidence>
<dbReference type="InterPro" id="IPR029058">
    <property type="entry name" value="AB_hydrolase_fold"/>
</dbReference>
<evidence type="ECO:0000313" key="3">
    <source>
        <dbReference type="EMBL" id="MCR0983222.1"/>
    </source>
</evidence>